<protein>
    <recommendedName>
        <fullName evidence="3">DUF4259 domain-containing protein</fullName>
    </recommendedName>
</protein>
<gene>
    <name evidence="1" type="ORF">IW249_004334</name>
</gene>
<dbReference type="EMBL" id="JADOTY010000001">
    <property type="protein sequence ID" value="MBG6103920.1"/>
    <property type="molecule type" value="Genomic_DNA"/>
</dbReference>
<evidence type="ECO:0000313" key="2">
    <source>
        <dbReference type="Proteomes" id="UP000631791"/>
    </source>
</evidence>
<dbReference type="RefSeq" id="WP_196922453.1">
    <property type="nucleotide sequence ID" value="NZ_JADOTY010000001.1"/>
</dbReference>
<keyword evidence="2" id="KW-1185">Reference proteome</keyword>
<accession>A0ABS0K5S9</accession>
<comment type="caution">
    <text evidence="1">The sequence shown here is derived from an EMBL/GenBank/DDBJ whole genome shotgun (WGS) entry which is preliminary data.</text>
</comment>
<evidence type="ECO:0000313" key="1">
    <source>
        <dbReference type="EMBL" id="MBG6103920.1"/>
    </source>
</evidence>
<dbReference type="Pfam" id="PF14078">
    <property type="entry name" value="DUF4259"/>
    <property type="match status" value="1"/>
</dbReference>
<name>A0ABS0K5S9_9ACTN</name>
<proteinExistence type="predicted"/>
<dbReference type="Proteomes" id="UP000631791">
    <property type="component" value="Unassembled WGS sequence"/>
</dbReference>
<organism evidence="1 2">
    <name type="scientific">Micromonospora vinacea</name>
    <dbReference type="NCBI Taxonomy" id="709878"/>
    <lineage>
        <taxon>Bacteria</taxon>
        <taxon>Bacillati</taxon>
        <taxon>Actinomycetota</taxon>
        <taxon>Actinomycetes</taxon>
        <taxon>Micromonosporales</taxon>
        <taxon>Micromonosporaceae</taxon>
        <taxon>Micromonospora</taxon>
    </lineage>
</organism>
<evidence type="ECO:0008006" key="3">
    <source>
        <dbReference type="Google" id="ProtNLM"/>
    </source>
</evidence>
<sequence length="139" mass="14665">MGTWDSGPFDNDTAADWCGDLDDADVSKRPNLVREALTRAAGEAGYLDADVACEAIAAVAIVAAQQPSGQPIASPYAPEFLHDGGRVDVPDDVTALAVRAIDRILAADSEWRELWEDADAEGGSEAVDALRDLRKVLAA</sequence>
<reference evidence="1 2" key="1">
    <citation type="submission" date="2020-11" db="EMBL/GenBank/DDBJ databases">
        <title>Sequencing the genomes of 1000 actinobacteria strains.</title>
        <authorList>
            <person name="Klenk H.-P."/>
        </authorList>
    </citation>
    <scope>NUCLEOTIDE SEQUENCE [LARGE SCALE GENOMIC DNA]</scope>
    <source>
        <strain evidence="1 2">DSM 101695</strain>
    </source>
</reference>
<dbReference type="InterPro" id="IPR025355">
    <property type="entry name" value="DUF4259"/>
</dbReference>